<dbReference type="Pfam" id="PF02875">
    <property type="entry name" value="Mur_ligase_C"/>
    <property type="match status" value="1"/>
</dbReference>
<dbReference type="GO" id="GO:0005737">
    <property type="term" value="C:cytoplasm"/>
    <property type="evidence" value="ECO:0007669"/>
    <property type="project" value="UniProtKB-SubCell"/>
</dbReference>
<evidence type="ECO:0000256" key="4">
    <source>
        <dbReference type="ARBA" id="ARBA00022741"/>
    </source>
</evidence>
<dbReference type="EMBL" id="SNXO01000002">
    <property type="protein sequence ID" value="TDP59795.1"/>
    <property type="molecule type" value="Genomic_DNA"/>
</dbReference>
<comment type="pathway">
    <text evidence="10 11">Cell wall biogenesis; peptidoglycan biosynthesis.</text>
</comment>
<dbReference type="RefSeq" id="WP_133527498.1">
    <property type="nucleotide sequence ID" value="NZ_SNXO01000002.1"/>
</dbReference>
<dbReference type="InterPro" id="IPR005863">
    <property type="entry name" value="UDP-N-AcMur_synth"/>
</dbReference>
<dbReference type="GO" id="GO:0008360">
    <property type="term" value="P:regulation of cell shape"/>
    <property type="evidence" value="ECO:0007669"/>
    <property type="project" value="UniProtKB-KW"/>
</dbReference>
<dbReference type="Pfam" id="PF08245">
    <property type="entry name" value="Mur_ligase_M"/>
    <property type="match status" value="1"/>
</dbReference>
<dbReference type="InterPro" id="IPR035911">
    <property type="entry name" value="MurE/MurF_N"/>
</dbReference>
<keyword evidence="1 10" id="KW-0963">Cytoplasm</keyword>
<dbReference type="GO" id="GO:0047480">
    <property type="term" value="F:UDP-N-acetylmuramoyl-tripeptide-D-alanyl-D-alanine ligase activity"/>
    <property type="evidence" value="ECO:0007669"/>
    <property type="project" value="UniProtKB-UniRule"/>
</dbReference>
<dbReference type="HAMAP" id="MF_02019">
    <property type="entry name" value="MurF"/>
    <property type="match status" value="1"/>
</dbReference>
<sequence>MNPITIDEITKATNGSLLWGNGQATIDNVSTDSRRVGCKTLFIPLKGENHDAHKFIPMAAEAGCRTFLTSNKDATAGLTACNVIFVDDTLAAMQALAKYYLDKIHVKRLAVTGSVGKTSTRDMVYYMCCEKYKTGRSMANFNNDVGVPLTIFSLDDSMDIAVFEEGMDHAGEIHRLVVITRPDVAIITNVGISHLENLGSRENILKAKMEIADYFGPDNALVINESCDLLNKEDIHEDYKVIGVGEKNNDYTVSNVCDLGEKGIEFTLTVHGDSRKIFLGVPGAHNAINAALAIAACSQVGITMDQAIAGLGHLELTGKRLALRESRGIKVIDDTYNAAPESMKSAINTLMNTEGQRHIAILGGMNELGVDSEVYHRKVGDFAVESGVDLLIGVEDKAKAIVAGADEKGGNAMWFGSKEELYGKLSGLLKSGDIVLIKASNALHMDEVADKIING</sequence>
<evidence type="ECO:0000259" key="13">
    <source>
        <dbReference type="Pfam" id="PF08245"/>
    </source>
</evidence>
<keyword evidence="4 10" id="KW-0547">Nucleotide-binding</keyword>
<comment type="catalytic activity">
    <reaction evidence="10 11">
        <text>D-alanyl-D-alanine + UDP-N-acetyl-alpha-D-muramoyl-L-alanyl-gamma-D-glutamyl-meso-2,6-diaminopimelate + ATP = UDP-N-acetyl-alpha-D-muramoyl-L-alanyl-gamma-D-glutamyl-meso-2,6-diaminopimeloyl-D-alanyl-D-alanine + ADP + phosphate + H(+)</text>
        <dbReference type="Rhea" id="RHEA:28374"/>
        <dbReference type="ChEBI" id="CHEBI:15378"/>
        <dbReference type="ChEBI" id="CHEBI:30616"/>
        <dbReference type="ChEBI" id="CHEBI:43474"/>
        <dbReference type="ChEBI" id="CHEBI:57822"/>
        <dbReference type="ChEBI" id="CHEBI:61386"/>
        <dbReference type="ChEBI" id="CHEBI:83905"/>
        <dbReference type="ChEBI" id="CHEBI:456216"/>
        <dbReference type="EC" id="6.3.2.10"/>
    </reaction>
</comment>
<evidence type="ECO:0000256" key="10">
    <source>
        <dbReference type="HAMAP-Rule" id="MF_02019"/>
    </source>
</evidence>
<dbReference type="EC" id="6.3.2.10" evidence="10 11"/>
<dbReference type="SUPFAM" id="SSF63418">
    <property type="entry name" value="MurE/MurF N-terminal domain"/>
    <property type="match status" value="1"/>
</dbReference>
<comment type="subcellular location">
    <subcellularLocation>
        <location evidence="10 11">Cytoplasm</location>
    </subcellularLocation>
</comment>
<feature type="domain" description="Mur ligase C-terminal" evidence="12">
    <location>
        <begin position="320"/>
        <end position="440"/>
    </location>
</feature>
<comment type="caution">
    <text evidence="14">The sequence shown here is derived from an EMBL/GenBank/DDBJ whole genome shotgun (WGS) entry which is preliminary data.</text>
</comment>
<dbReference type="PANTHER" id="PTHR43024:SF1">
    <property type="entry name" value="UDP-N-ACETYLMURAMOYL-TRIPEPTIDE--D-ALANYL-D-ALANINE LIGASE"/>
    <property type="match status" value="1"/>
</dbReference>
<gene>
    <name evidence="10" type="primary">murF</name>
    <name evidence="14" type="ORF">EV211_10234</name>
</gene>
<dbReference type="AlphaFoldDB" id="A0A4R6QBX7"/>
<dbReference type="InterPro" id="IPR051046">
    <property type="entry name" value="MurCDEF_CellWall_CoF430Synth"/>
</dbReference>
<dbReference type="GO" id="GO:0071555">
    <property type="term" value="P:cell wall organization"/>
    <property type="evidence" value="ECO:0007669"/>
    <property type="project" value="UniProtKB-KW"/>
</dbReference>
<protein>
    <recommendedName>
        <fullName evidence="10 11">UDP-N-acetylmuramoyl-tripeptide--D-alanyl-D-alanine ligase</fullName>
        <ecNumber evidence="10 11">6.3.2.10</ecNumber>
    </recommendedName>
    <alternativeName>
        <fullName evidence="10">D-alanyl-D-alanine-adding enzyme</fullName>
    </alternativeName>
</protein>
<evidence type="ECO:0000256" key="8">
    <source>
        <dbReference type="ARBA" id="ARBA00023306"/>
    </source>
</evidence>
<feature type="binding site" evidence="10">
    <location>
        <begin position="113"/>
        <end position="119"/>
    </location>
    <ligand>
        <name>ATP</name>
        <dbReference type="ChEBI" id="CHEBI:30616"/>
    </ligand>
</feature>
<keyword evidence="7 10" id="KW-0573">Peptidoglycan synthesis</keyword>
<evidence type="ECO:0000313" key="15">
    <source>
        <dbReference type="Proteomes" id="UP000295500"/>
    </source>
</evidence>
<keyword evidence="3 10" id="KW-0132">Cell division</keyword>
<proteinExistence type="inferred from homology"/>
<dbReference type="GO" id="GO:0008766">
    <property type="term" value="F:UDP-N-acetylmuramoylalanyl-D-glutamyl-2,6-diaminopimelate-D-alanyl-D-alanine ligase activity"/>
    <property type="evidence" value="ECO:0007669"/>
    <property type="project" value="RHEA"/>
</dbReference>
<dbReference type="NCBIfam" id="TIGR01143">
    <property type="entry name" value="murF"/>
    <property type="match status" value="1"/>
</dbReference>
<evidence type="ECO:0000256" key="5">
    <source>
        <dbReference type="ARBA" id="ARBA00022840"/>
    </source>
</evidence>
<evidence type="ECO:0000256" key="7">
    <source>
        <dbReference type="ARBA" id="ARBA00022984"/>
    </source>
</evidence>
<dbReference type="InterPro" id="IPR036565">
    <property type="entry name" value="Mur-like_cat_sf"/>
</dbReference>
<accession>A0A4R6QBX7</accession>
<dbReference type="Gene3D" id="3.40.1190.10">
    <property type="entry name" value="Mur-like, catalytic domain"/>
    <property type="match status" value="1"/>
</dbReference>
<feature type="domain" description="Mur ligase central" evidence="13">
    <location>
        <begin position="111"/>
        <end position="297"/>
    </location>
</feature>
<comment type="function">
    <text evidence="10 11">Involved in cell wall formation. Catalyzes the final step in the synthesis of UDP-N-acetylmuramoyl-pentapeptide, the precursor of murein.</text>
</comment>
<keyword evidence="2 10" id="KW-0436">Ligase</keyword>
<dbReference type="OrthoDB" id="9801978at2"/>
<dbReference type="GO" id="GO:0051301">
    <property type="term" value="P:cell division"/>
    <property type="evidence" value="ECO:0007669"/>
    <property type="project" value="UniProtKB-KW"/>
</dbReference>
<dbReference type="Proteomes" id="UP000295500">
    <property type="component" value="Unassembled WGS sequence"/>
</dbReference>
<keyword evidence="6 10" id="KW-0133">Cell shape</keyword>
<dbReference type="GO" id="GO:0009252">
    <property type="term" value="P:peptidoglycan biosynthetic process"/>
    <property type="evidence" value="ECO:0007669"/>
    <property type="project" value="UniProtKB-UniRule"/>
</dbReference>
<dbReference type="GO" id="GO:0005524">
    <property type="term" value="F:ATP binding"/>
    <property type="evidence" value="ECO:0007669"/>
    <property type="project" value="UniProtKB-UniRule"/>
</dbReference>
<dbReference type="Gene3D" id="3.90.190.20">
    <property type="entry name" value="Mur ligase, C-terminal domain"/>
    <property type="match status" value="1"/>
</dbReference>
<evidence type="ECO:0000256" key="11">
    <source>
        <dbReference type="RuleBase" id="RU004136"/>
    </source>
</evidence>
<dbReference type="SUPFAM" id="SSF53244">
    <property type="entry name" value="MurD-like peptide ligases, peptide-binding domain"/>
    <property type="match status" value="1"/>
</dbReference>
<dbReference type="SUPFAM" id="SSF53623">
    <property type="entry name" value="MurD-like peptide ligases, catalytic domain"/>
    <property type="match status" value="1"/>
</dbReference>
<evidence type="ECO:0000256" key="2">
    <source>
        <dbReference type="ARBA" id="ARBA00022598"/>
    </source>
</evidence>
<name>A0A4R6QBX7_9FIRM</name>
<keyword evidence="8 10" id="KW-0131">Cell cycle</keyword>
<keyword evidence="5 10" id="KW-0067">ATP-binding</keyword>
<evidence type="ECO:0000256" key="1">
    <source>
        <dbReference type="ARBA" id="ARBA00022490"/>
    </source>
</evidence>
<dbReference type="InterPro" id="IPR036615">
    <property type="entry name" value="Mur_ligase_C_dom_sf"/>
</dbReference>
<evidence type="ECO:0000256" key="3">
    <source>
        <dbReference type="ARBA" id="ARBA00022618"/>
    </source>
</evidence>
<evidence type="ECO:0000259" key="12">
    <source>
        <dbReference type="Pfam" id="PF02875"/>
    </source>
</evidence>
<dbReference type="PANTHER" id="PTHR43024">
    <property type="entry name" value="UDP-N-ACETYLMURAMOYL-TRIPEPTIDE--D-ALANYL-D-ALANINE LIGASE"/>
    <property type="match status" value="1"/>
</dbReference>
<dbReference type="InterPro" id="IPR013221">
    <property type="entry name" value="Mur_ligase_cen"/>
</dbReference>
<evidence type="ECO:0000256" key="9">
    <source>
        <dbReference type="ARBA" id="ARBA00023316"/>
    </source>
</evidence>
<dbReference type="InterPro" id="IPR004101">
    <property type="entry name" value="Mur_ligase_C"/>
</dbReference>
<dbReference type="UniPathway" id="UPA00219"/>
<organism evidence="14 15">
    <name type="scientific">Aminicella lysinilytica</name>
    <dbReference type="NCBI Taxonomy" id="433323"/>
    <lineage>
        <taxon>Bacteria</taxon>
        <taxon>Bacillati</taxon>
        <taxon>Bacillota</taxon>
        <taxon>Clostridia</taxon>
        <taxon>Peptostreptococcales</taxon>
        <taxon>Anaerovoracaceae</taxon>
        <taxon>Aminicella</taxon>
    </lineage>
</organism>
<reference evidence="14 15" key="1">
    <citation type="submission" date="2019-03" db="EMBL/GenBank/DDBJ databases">
        <title>Genomic Encyclopedia of Type Strains, Phase IV (KMG-IV): sequencing the most valuable type-strain genomes for metagenomic binning, comparative biology and taxonomic classification.</title>
        <authorList>
            <person name="Goeker M."/>
        </authorList>
    </citation>
    <scope>NUCLEOTIDE SEQUENCE [LARGE SCALE GENOMIC DNA]</scope>
    <source>
        <strain evidence="14 15">DSM 28287</strain>
    </source>
</reference>
<keyword evidence="15" id="KW-1185">Reference proteome</keyword>
<comment type="similarity">
    <text evidence="10">Belongs to the MurCDEF family. MurF subfamily.</text>
</comment>
<dbReference type="Gene3D" id="3.40.1390.10">
    <property type="entry name" value="MurE/MurF, N-terminal domain"/>
    <property type="match status" value="1"/>
</dbReference>
<evidence type="ECO:0000313" key="14">
    <source>
        <dbReference type="EMBL" id="TDP59795.1"/>
    </source>
</evidence>
<evidence type="ECO:0000256" key="6">
    <source>
        <dbReference type="ARBA" id="ARBA00022960"/>
    </source>
</evidence>
<keyword evidence="9 10" id="KW-0961">Cell wall biogenesis/degradation</keyword>